<dbReference type="GO" id="GO:0008236">
    <property type="term" value="F:serine-type peptidase activity"/>
    <property type="evidence" value="ECO:0007669"/>
    <property type="project" value="UniProtKB-KW"/>
</dbReference>
<dbReference type="GO" id="GO:0004175">
    <property type="term" value="F:endopeptidase activity"/>
    <property type="evidence" value="ECO:0007669"/>
    <property type="project" value="TreeGrafter"/>
</dbReference>
<dbReference type="PROSITE" id="PS50106">
    <property type="entry name" value="PDZ"/>
    <property type="match status" value="1"/>
</dbReference>
<dbReference type="AlphaFoldDB" id="A0A2U2PMI6"/>
<dbReference type="SMART" id="SM00245">
    <property type="entry name" value="TSPc"/>
    <property type="match status" value="1"/>
</dbReference>
<dbReference type="GO" id="GO:0007165">
    <property type="term" value="P:signal transduction"/>
    <property type="evidence" value="ECO:0007669"/>
    <property type="project" value="TreeGrafter"/>
</dbReference>
<feature type="coiled-coil region" evidence="6">
    <location>
        <begin position="637"/>
        <end position="666"/>
    </location>
</feature>
<dbReference type="SMART" id="SM00228">
    <property type="entry name" value="PDZ"/>
    <property type="match status" value="1"/>
</dbReference>
<dbReference type="Pfam" id="PF17804">
    <property type="entry name" value="TSP_NTD"/>
    <property type="match status" value="1"/>
</dbReference>
<evidence type="ECO:0000259" key="7">
    <source>
        <dbReference type="PROSITE" id="PS50106"/>
    </source>
</evidence>
<keyword evidence="9" id="KW-1185">Reference proteome</keyword>
<dbReference type="Pfam" id="PF11818">
    <property type="entry name" value="DUF3340"/>
    <property type="match status" value="1"/>
</dbReference>
<dbReference type="PROSITE" id="PS51257">
    <property type="entry name" value="PROKAR_LIPOPROTEIN"/>
    <property type="match status" value="1"/>
</dbReference>
<evidence type="ECO:0000256" key="3">
    <source>
        <dbReference type="ARBA" id="ARBA00022801"/>
    </source>
</evidence>
<dbReference type="Gene3D" id="2.30.42.10">
    <property type="match status" value="1"/>
</dbReference>
<evidence type="ECO:0000313" key="8">
    <source>
        <dbReference type="EMBL" id="PWG82611.1"/>
    </source>
</evidence>
<evidence type="ECO:0000256" key="4">
    <source>
        <dbReference type="ARBA" id="ARBA00022825"/>
    </source>
</evidence>
<dbReference type="PANTHER" id="PTHR32060:SF22">
    <property type="entry name" value="CARBOXYL-TERMINAL-PROCESSING PEPTIDASE 3, CHLOROPLASTIC"/>
    <property type="match status" value="1"/>
</dbReference>
<organism evidence="8 9">
    <name type="scientific">Pararcticibacter amylolyticus</name>
    <dbReference type="NCBI Taxonomy" id="2173175"/>
    <lineage>
        <taxon>Bacteria</taxon>
        <taxon>Pseudomonadati</taxon>
        <taxon>Bacteroidota</taxon>
        <taxon>Sphingobacteriia</taxon>
        <taxon>Sphingobacteriales</taxon>
        <taxon>Sphingobacteriaceae</taxon>
        <taxon>Pararcticibacter</taxon>
    </lineage>
</organism>
<proteinExistence type="inferred from homology"/>
<dbReference type="InterPro" id="IPR020992">
    <property type="entry name" value="Tail_Prtase_C"/>
</dbReference>
<evidence type="ECO:0000256" key="1">
    <source>
        <dbReference type="ARBA" id="ARBA00009179"/>
    </source>
</evidence>
<dbReference type="SUPFAM" id="SSF50156">
    <property type="entry name" value="PDZ domain-like"/>
    <property type="match status" value="1"/>
</dbReference>
<dbReference type="NCBIfam" id="TIGR00225">
    <property type="entry name" value="prc"/>
    <property type="match status" value="1"/>
</dbReference>
<keyword evidence="6" id="KW-0175">Coiled coil</keyword>
<protein>
    <submittedName>
        <fullName evidence="8">Tail-specific protease</fullName>
    </submittedName>
</protein>
<keyword evidence="2 5" id="KW-0645">Protease</keyword>
<dbReference type="Proteomes" id="UP000245647">
    <property type="component" value="Unassembled WGS sequence"/>
</dbReference>
<evidence type="ECO:0000256" key="2">
    <source>
        <dbReference type="ARBA" id="ARBA00022670"/>
    </source>
</evidence>
<dbReference type="GO" id="GO:0006508">
    <property type="term" value="P:proteolysis"/>
    <property type="evidence" value="ECO:0007669"/>
    <property type="project" value="UniProtKB-KW"/>
</dbReference>
<gene>
    <name evidence="8" type="ORF">DDR33_01760</name>
</gene>
<keyword evidence="3 5" id="KW-0378">Hydrolase</keyword>
<dbReference type="FunFam" id="3.90.226.10:FF:000090">
    <property type="entry name" value="Tail-specific protease"/>
    <property type="match status" value="1"/>
</dbReference>
<dbReference type="InterPro" id="IPR004447">
    <property type="entry name" value="Peptidase_S41A"/>
</dbReference>
<name>A0A2U2PMI6_9SPHI</name>
<evidence type="ECO:0000256" key="5">
    <source>
        <dbReference type="RuleBase" id="RU004404"/>
    </source>
</evidence>
<dbReference type="InterPro" id="IPR029045">
    <property type="entry name" value="ClpP/crotonase-like_dom_sf"/>
</dbReference>
<comment type="caution">
    <text evidence="8">The sequence shown here is derived from an EMBL/GenBank/DDBJ whole genome shotgun (WGS) entry which is preliminary data.</text>
</comment>
<evidence type="ECO:0000256" key="6">
    <source>
        <dbReference type="SAM" id="Coils"/>
    </source>
</evidence>
<dbReference type="PANTHER" id="PTHR32060">
    <property type="entry name" value="TAIL-SPECIFIC PROTEASE"/>
    <property type="match status" value="1"/>
</dbReference>
<dbReference type="Pfam" id="PF00595">
    <property type="entry name" value="PDZ"/>
    <property type="match status" value="1"/>
</dbReference>
<dbReference type="Pfam" id="PF03572">
    <property type="entry name" value="Peptidase_S41"/>
    <property type="match status" value="1"/>
</dbReference>
<dbReference type="InterPro" id="IPR040573">
    <property type="entry name" value="TSP_N"/>
</dbReference>
<accession>A0A2U2PMI6</accession>
<dbReference type="GO" id="GO:0030288">
    <property type="term" value="C:outer membrane-bounded periplasmic space"/>
    <property type="evidence" value="ECO:0007669"/>
    <property type="project" value="TreeGrafter"/>
</dbReference>
<dbReference type="InterPro" id="IPR036034">
    <property type="entry name" value="PDZ_sf"/>
</dbReference>
<dbReference type="Gene3D" id="3.90.226.10">
    <property type="entry name" value="2-enoyl-CoA Hydratase, Chain A, domain 1"/>
    <property type="match status" value="1"/>
</dbReference>
<dbReference type="OrthoDB" id="9812068at2"/>
<evidence type="ECO:0000313" key="9">
    <source>
        <dbReference type="Proteomes" id="UP000245647"/>
    </source>
</evidence>
<dbReference type="EMBL" id="QEAS01000001">
    <property type="protein sequence ID" value="PWG82611.1"/>
    <property type="molecule type" value="Genomic_DNA"/>
</dbReference>
<comment type="similarity">
    <text evidence="1 5">Belongs to the peptidase S41A family.</text>
</comment>
<feature type="domain" description="PDZ" evidence="7">
    <location>
        <begin position="244"/>
        <end position="315"/>
    </location>
</feature>
<dbReference type="SUPFAM" id="SSF52096">
    <property type="entry name" value="ClpP/crotonase"/>
    <property type="match status" value="1"/>
</dbReference>
<dbReference type="CDD" id="cd06782">
    <property type="entry name" value="cpPDZ_CPP-like"/>
    <property type="match status" value="1"/>
</dbReference>
<dbReference type="InterPro" id="IPR001478">
    <property type="entry name" value="PDZ"/>
</dbReference>
<keyword evidence="4 5" id="KW-0720">Serine protease</keyword>
<reference evidence="8 9" key="1">
    <citation type="submission" date="2018-04" db="EMBL/GenBank/DDBJ databases">
        <title>Pedobacter chongqingensis sp. nov., isolated from a rottenly hemp rope.</title>
        <authorList>
            <person name="Cai Y."/>
        </authorList>
    </citation>
    <scope>NUCLEOTIDE SEQUENCE [LARGE SCALE GENOMIC DNA]</scope>
    <source>
        <strain evidence="8 9">FJ4-8</strain>
    </source>
</reference>
<dbReference type="CDD" id="cd07560">
    <property type="entry name" value="Peptidase_S41_CPP"/>
    <property type="match status" value="1"/>
</dbReference>
<dbReference type="InterPro" id="IPR005151">
    <property type="entry name" value="Tail-specific_protease"/>
</dbReference>
<sequence length="716" mass="81062">MDFKSFKEMLKRIFLALFIVAVIACKANPRVEAVVDSTHNLQPDAKQSLIASELVKIIETANFKKVKIDDSISSVIFDRYIKQLDEGHNYLLAPDVAEFEKYRNTMDDDLRKGDLSTLFRIFNVFQKRYEERLSYSLSQVGNKFDFTKNETYSYNREKLPWFKSQKEADEEWTKRVKYDLLNLRLSGSEEVKNVENLTKRYQNLLSQAKKLNNQDAFQIMMDAFTESIDPHTNYFNPENAQRFNEDMARTFEGIGASLQLENEVVKIAGVIPGGPAFKSKKLNVNDKIIAVAQGADGEFVDVRGWRLDNTVQKIKGPRGTTVRLKIIPAGQELSAQPKIVTLVREKVVLEDQSAKKKIKTVTSGGKTYKIGVIEVPAFYMDFKAYQSGDPNYKSTTRDVRLIIDSLKRQQVDGIVMDLRANGGGSLMEAIELTGLFIKTGPVVQVRYPNRTEVDDDDDPSISWTGPLGVMVDRFSASASEIFAAAIQDYNRGVIMGTQTYGKGTVQSAIDLSRVITTLDEFLNKMKGSDKEEASATQLPKFGQINLTMAKFYRINGSSTQHKGVIPDIQFPMIFPANKYGESAEPSALPFDAIKPSKYTPVANLSAVRTELVKQHEQRMKASSEYKFLLEDIDLFKKREAESTITLNEAQLKKERDEQEARNLVRDNQRRALRGLPPLKKGEVKPKEENDFIQDESLKTMADFIKLNQAGQFTVVY</sequence>